<comment type="caution">
    <text evidence="1">The sequence shown here is derived from an EMBL/GenBank/DDBJ whole genome shotgun (WGS) entry which is preliminary data.</text>
</comment>
<proteinExistence type="predicted"/>
<evidence type="ECO:0000313" key="1">
    <source>
        <dbReference type="EMBL" id="MEY8773039.1"/>
    </source>
</evidence>
<dbReference type="Proteomes" id="UP001565243">
    <property type="component" value="Unassembled WGS sequence"/>
</dbReference>
<sequence length="520" mass="55338">MQKIAFTIGSASQIAVGPINADATTGSVGGNESIFAGVVIAKAGKPNTILSINADNYKSVLGEAYRPLEGEHFEPMRHVAIAVTGGNGYVVRVPLPGMKIPAINVVKKADTVEVTTSATAFGTDIELPEGGLMTLYADDGHKSDNRSLSMLPVKGKAGYFTLMLKSTDSMGTVSTLETYEVSLSPVAMDDMGESAFIHDVLENNLSKIQCLIAPDATLPVDYAGFQNQAFIGGDDGDPSKLTAASYDAPIAALENSLVEYTAILTLGIYDASVIAKLATLAKDVRVDAFGDINPRLTAAKALEEMTSLSLGGNENITLYYFPMSCRDPLGQTQVVFGLSGDAFLAKAKGVALVADVGGWHYSPAGAQRGKLTRQKIKPLASAGAINRKEFADAHLNVVASYGGGIVIDDALTACTENNYKRFQHVVSVCNAIARYVYALGMELKHQPDGITRKGWEDGLPALLDRFVAAEALVAPSDASQGDQPYVVEVEKLDFDYWQISYSLSVTGVGRRMMLQPILFR</sequence>
<reference evidence="1 2" key="1">
    <citation type="submission" date="2024-07" db="EMBL/GenBank/DDBJ databases">
        <authorList>
            <person name="Hebao G."/>
        </authorList>
    </citation>
    <scope>NUCLEOTIDE SEQUENCE [LARGE SCALE GENOMIC DNA]</scope>
    <source>
        <strain evidence="1 2">ACCC 02193</strain>
    </source>
</reference>
<organism evidence="1 2">
    <name type="scientific">Erwinia aeris</name>
    <dbReference type="NCBI Taxonomy" id="3239803"/>
    <lineage>
        <taxon>Bacteria</taxon>
        <taxon>Pseudomonadati</taxon>
        <taxon>Pseudomonadota</taxon>
        <taxon>Gammaproteobacteria</taxon>
        <taxon>Enterobacterales</taxon>
        <taxon>Erwiniaceae</taxon>
        <taxon>Erwinia</taxon>
    </lineage>
</organism>
<gene>
    <name evidence="1" type="ORF">AB6T85_21760</name>
</gene>
<keyword evidence="2" id="KW-1185">Reference proteome</keyword>
<dbReference type="RefSeq" id="WP_369896667.1">
    <property type="nucleotide sequence ID" value="NZ_JBGFFX010000017.1"/>
</dbReference>
<accession>A0ABV4EE45</accession>
<dbReference type="EMBL" id="JBGFFX010000017">
    <property type="protein sequence ID" value="MEY8773039.1"/>
    <property type="molecule type" value="Genomic_DNA"/>
</dbReference>
<protein>
    <submittedName>
        <fullName evidence="1">Phage tail protein</fullName>
    </submittedName>
</protein>
<evidence type="ECO:0000313" key="2">
    <source>
        <dbReference type="Proteomes" id="UP001565243"/>
    </source>
</evidence>
<name>A0ABV4EE45_9GAMM</name>